<dbReference type="PANTHER" id="PTHR31668:SF29">
    <property type="entry name" value="ZN(2)-C6 FUNGAL-TYPE DOMAIN-CONTAINING PROTEIN"/>
    <property type="match status" value="1"/>
</dbReference>
<dbReference type="CDD" id="cd12148">
    <property type="entry name" value="fungal_TF_MHR"/>
    <property type="match status" value="1"/>
</dbReference>
<evidence type="ECO:0000256" key="1">
    <source>
        <dbReference type="ARBA" id="ARBA00023242"/>
    </source>
</evidence>
<dbReference type="InParanoid" id="A0A136IQM4"/>
<feature type="non-terminal residue" evidence="4">
    <location>
        <position position="469"/>
    </location>
</feature>
<evidence type="ECO:0000313" key="5">
    <source>
        <dbReference type="Proteomes" id="UP000070501"/>
    </source>
</evidence>
<dbReference type="AlphaFoldDB" id="A0A136IQM4"/>
<evidence type="ECO:0000256" key="2">
    <source>
        <dbReference type="SAM" id="MobiDB-lite"/>
    </source>
</evidence>
<organism evidence="4 5">
    <name type="scientific">Microdochium bolleyi</name>
    <dbReference type="NCBI Taxonomy" id="196109"/>
    <lineage>
        <taxon>Eukaryota</taxon>
        <taxon>Fungi</taxon>
        <taxon>Dikarya</taxon>
        <taxon>Ascomycota</taxon>
        <taxon>Pezizomycotina</taxon>
        <taxon>Sordariomycetes</taxon>
        <taxon>Xylariomycetidae</taxon>
        <taxon>Xylariales</taxon>
        <taxon>Microdochiaceae</taxon>
        <taxon>Microdochium</taxon>
    </lineage>
</organism>
<accession>A0A136IQM4</accession>
<name>A0A136IQM4_9PEZI</name>
<keyword evidence="5" id="KW-1185">Reference proteome</keyword>
<dbReference type="GO" id="GO:0008270">
    <property type="term" value="F:zinc ion binding"/>
    <property type="evidence" value="ECO:0007669"/>
    <property type="project" value="InterPro"/>
</dbReference>
<dbReference type="Proteomes" id="UP000070501">
    <property type="component" value="Unassembled WGS sequence"/>
</dbReference>
<dbReference type="InterPro" id="IPR050797">
    <property type="entry name" value="Carb_Metab_Trans_Reg"/>
</dbReference>
<feature type="compositionally biased region" description="Low complexity" evidence="2">
    <location>
        <begin position="231"/>
        <end position="254"/>
    </location>
</feature>
<feature type="region of interest" description="Disordered" evidence="2">
    <location>
        <begin position="231"/>
        <end position="261"/>
    </location>
</feature>
<dbReference type="Pfam" id="PF04082">
    <property type="entry name" value="Fungal_trans"/>
    <property type="match status" value="1"/>
</dbReference>
<dbReference type="InterPro" id="IPR007219">
    <property type="entry name" value="XnlR_reg_dom"/>
</dbReference>
<dbReference type="SMART" id="SM00906">
    <property type="entry name" value="Fungal_trans"/>
    <property type="match status" value="1"/>
</dbReference>
<dbReference type="PANTHER" id="PTHR31668">
    <property type="entry name" value="GLUCOSE TRANSPORT TRANSCRIPTION REGULATOR RGT1-RELATED-RELATED"/>
    <property type="match status" value="1"/>
</dbReference>
<sequence>MPVLYMPAVRGIISRPMSPSEKNLVFAMCALTSFHVSGKSLASPDGPNWELAGKFFLDECIAVRHEYDFLEDASLGAVISSFWLSTSFFEINQSRKSWYYLREALTLAMDMGLDDDKTYQGLSTEEVLCRRRVFWILYVTERSFAILRNKPITLRKTPSLPARGHPYEDRDIHTGFLKLVRSYIPLDESFVNAWNDGSDPKVSAATYLGLQQLLAQPLDFLLRPSRRRSSALSRRTVTGSMGSNSPDGSSGSNDPYEEPEPTDIQKADLLMTQQWLRLIVWQSSFRQGLLSTATADESMTFSYPLCIAKDTAAILQSLPSHAIEVHGMGIFEKIFEIGTWCVNVLNAYDSGPRSPSMPFGGASDGAIAGMDYVGGGDLGVLVGGTHRGGRWAPTVDPLEFFIKTLSASPNSRTMFAEKLLMLVSQSPGAMRASLSPAISFKGSAAGSFGGTGTEALAPAAYAFGALPGI</sequence>
<reference evidence="5" key="1">
    <citation type="submission" date="2016-02" db="EMBL/GenBank/DDBJ databases">
        <title>Draft genome sequence of Microdochium bolleyi, a fungal endophyte of beachgrass.</title>
        <authorList>
            <consortium name="DOE Joint Genome Institute"/>
            <person name="David A.S."/>
            <person name="May G."/>
            <person name="Haridas S."/>
            <person name="Lim J."/>
            <person name="Wang M."/>
            <person name="Labutti K."/>
            <person name="Lipzen A."/>
            <person name="Barry K."/>
            <person name="Grigoriev I.V."/>
        </authorList>
    </citation>
    <scope>NUCLEOTIDE SEQUENCE [LARGE SCALE GENOMIC DNA]</scope>
    <source>
        <strain evidence="5">J235TASD1</strain>
    </source>
</reference>
<evidence type="ECO:0000313" key="4">
    <source>
        <dbReference type="EMBL" id="KXJ87009.1"/>
    </source>
</evidence>
<dbReference type="OrthoDB" id="271595at2759"/>
<proteinExistence type="predicted"/>
<dbReference type="EMBL" id="KQ964264">
    <property type="protein sequence ID" value="KXJ87009.1"/>
    <property type="molecule type" value="Genomic_DNA"/>
</dbReference>
<protein>
    <recommendedName>
        <fullName evidence="3">Xylanolytic transcriptional activator regulatory domain-containing protein</fullName>
    </recommendedName>
</protein>
<dbReference type="GO" id="GO:0003677">
    <property type="term" value="F:DNA binding"/>
    <property type="evidence" value="ECO:0007669"/>
    <property type="project" value="InterPro"/>
</dbReference>
<dbReference type="GO" id="GO:0006351">
    <property type="term" value="P:DNA-templated transcription"/>
    <property type="evidence" value="ECO:0007669"/>
    <property type="project" value="InterPro"/>
</dbReference>
<keyword evidence="1" id="KW-0539">Nucleus</keyword>
<feature type="domain" description="Xylanolytic transcriptional activator regulatory" evidence="3">
    <location>
        <begin position="97"/>
        <end position="172"/>
    </location>
</feature>
<evidence type="ECO:0000259" key="3">
    <source>
        <dbReference type="SMART" id="SM00906"/>
    </source>
</evidence>
<gene>
    <name evidence="4" type="ORF">Micbo1qcDRAFT_167756</name>
</gene>